<feature type="region of interest" description="Disordered" evidence="1">
    <location>
        <begin position="93"/>
        <end position="115"/>
    </location>
</feature>
<organism evidence="2 3">
    <name type="scientific">Talaromyces proteolyticus</name>
    <dbReference type="NCBI Taxonomy" id="1131652"/>
    <lineage>
        <taxon>Eukaryota</taxon>
        <taxon>Fungi</taxon>
        <taxon>Dikarya</taxon>
        <taxon>Ascomycota</taxon>
        <taxon>Pezizomycotina</taxon>
        <taxon>Eurotiomycetes</taxon>
        <taxon>Eurotiomycetidae</taxon>
        <taxon>Eurotiales</taxon>
        <taxon>Trichocomaceae</taxon>
        <taxon>Talaromyces</taxon>
        <taxon>Talaromyces sect. Bacilispori</taxon>
    </lineage>
</organism>
<evidence type="ECO:0000256" key="1">
    <source>
        <dbReference type="SAM" id="MobiDB-lite"/>
    </source>
</evidence>
<dbReference type="RefSeq" id="XP_046069619.1">
    <property type="nucleotide sequence ID" value="XM_046222224.1"/>
</dbReference>
<accession>A0AAD4KLG3</accession>
<dbReference type="EMBL" id="JAJTJA010000009">
    <property type="protein sequence ID" value="KAH8693949.1"/>
    <property type="molecule type" value="Genomic_DNA"/>
</dbReference>
<dbReference type="AlphaFoldDB" id="A0AAD4KLG3"/>
<protein>
    <submittedName>
        <fullName evidence="2">Uncharacterized protein</fullName>
    </submittedName>
</protein>
<evidence type="ECO:0000313" key="2">
    <source>
        <dbReference type="EMBL" id="KAH8693949.1"/>
    </source>
</evidence>
<name>A0AAD4KLG3_9EURO</name>
<sequence length="115" mass="12830">MQQIAAIVIPELDPHTCQIGKAKNAQRRMLDFSVTEFLKVDNLHDVRQQMSTEEQSYVVADLVKALGRIHSVRLSDKWVKEILDKTLHEEGEKSLKSFEQPGVIGGPNTGFLSGG</sequence>
<keyword evidence="3" id="KW-1185">Reference proteome</keyword>
<dbReference type="GeneID" id="70252511"/>
<comment type="caution">
    <text evidence="2">The sequence shown here is derived from an EMBL/GenBank/DDBJ whole genome shotgun (WGS) entry which is preliminary data.</text>
</comment>
<feature type="compositionally biased region" description="Gly residues" evidence="1">
    <location>
        <begin position="103"/>
        <end position="115"/>
    </location>
</feature>
<dbReference type="Proteomes" id="UP001201262">
    <property type="component" value="Unassembled WGS sequence"/>
</dbReference>
<proteinExistence type="predicted"/>
<gene>
    <name evidence="2" type="ORF">BGW36DRAFT_463570</name>
</gene>
<reference evidence="2" key="1">
    <citation type="submission" date="2021-12" db="EMBL/GenBank/DDBJ databases">
        <title>Convergent genome expansion in fungi linked to evolution of root-endophyte symbiosis.</title>
        <authorList>
            <consortium name="DOE Joint Genome Institute"/>
            <person name="Ke Y.-H."/>
            <person name="Bonito G."/>
            <person name="Liao H.-L."/>
            <person name="Looney B."/>
            <person name="Rojas-Flechas A."/>
            <person name="Nash J."/>
            <person name="Hameed K."/>
            <person name="Schadt C."/>
            <person name="Martin F."/>
            <person name="Crous P.W."/>
            <person name="Miettinen O."/>
            <person name="Magnuson J.K."/>
            <person name="Labbe J."/>
            <person name="Jacobson D."/>
            <person name="Doktycz M.J."/>
            <person name="Veneault-Fourrey C."/>
            <person name="Kuo A."/>
            <person name="Mondo S."/>
            <person name="Calhoun S."/>
            <person name="Riley R."/>
            <person name="Ohm R."/>
            <person name="LaButti K."/>
            <person name="Andreopoulos B."/>
            <person name="Pangilinan J."/>
            <person name="Nolan M."/>
            <person name="Tritt A."/>
            <person name="Clum A."/>
            <person name="Lipzen A."/>
            <person name="Daum C."/>
            <person name="Barry K."/>
            <person name="Grigoriev I.V."/>
            <person name="Vilgalys R."/>
        </authorList>
    </citation>
    <scope>NUCLEOTIDE SEQUENCE</scope>
    <source>
        <strain evidence="2">PMI_201</strain>
    </source>
</reference>
<evidence type="ECO:0000313" key="3">
    <source>
        <dbReference type="Proteomes" id="UP001201262"/>
    </source>
</evidence>